<dbReference type="PANTHER" id="PTHR35561:SF1">
    <property type="entry name" value="RNA 2',3'-CYCLIC PHOSPHODIESTERASE"/>
    <property type="match status" value="1"/>
</dbReference>
<dbReference type="SUPFAM" id="SSF55144">
    <property type="entry name" value="LigT-like"/>
    <property type="match status" value="1"/>
</dbReference>
<organism evidence="3 4">
    <name type="scientific">Rufibacter tibetensis</name>
    <dbReference type="NCBI Taxonomy" id="512763"/>
    <lineage>
        <taxon>Bacteria</taxon>
        <taxon>Pseudomonadati</taxon>
        <taxon>Bacteroidota</taxon>
        <taxon>Cytophagia</taxon>
        <taxon>Cytophagales</taxon>
        <taxon>Hymenobacteraceae</taxon>
        <taxon>Rufibacter</taxon>
    </lineage>
</organism>
<dbReference type="OrthoDB" id="9789350at2"/>
<keyword evidence="1 2" id="KW-0378">Hydrolase</keyword>
<dbReference type="EMBL" id="CP012643">
    <property type="protein sequence ID" value="ALJ00509.1"/>
    <property type="molecule type" value="Genomic_DNA"/>
</dbReference>
<gene>
    <name evidence="3" type="ORF">DC20_17960</name>
</gene>
<dbReference type="HAMAP" id="MF_01940">
    <property type="entry name" value="RNA_CPDase"/>
    <property type="match status" value="1"/>
</dbReference>
<comment type="catalytic activity">
    <reaction evidence="2">
        <text>a 3'-end 2',3'-cyclophospho-ribonucleotide-RNA + H2O = a 3'-end 2'-phospho-ribonucleotide-RNA + H(+)</text>
        <dbReference type="Rhea" id="RHEA:11828"/>
        <dbReference type="Rhea" id="RHEA-COMP:10464"/>
        <dbReference type="Rhea" id="RHEA-COMP:17353"/>
        <dbReference type="ChEBI" id="CHEBI:15377"/>
        <dbReference type="ChEBI" id="CHEBI:15378"/>
        <dbReference type="ChEBI" id="CHEBI:83064"/>
        <dbReference type="ChEBI" id="CHEBI:173113"/>
        <dbReference type="EC" id="3.1.4.58"/>
    </reaction>
</comment>
<dbReference type="EC" id="3.1.4.58" evidence="2"/>
<dbReference type="GO" id="GO:0008664">
    <property type="term" value="F:RNA 2',3'-cyclic 3'-phosphodiesterase activity"/>
    <property type="evidence" value="ECO:0007669"/>
    <property type="project" value="UniProtKB-EC"/>
</dbReference>
<evidence type="ECO:0000256" key="2">
    <source>
        <dbReference type="HAMAP-Rule" id="MF_01940"/>
    </source>
</evidence>
<dbReference type="Gene3D" id="3.90.1140.10">
    <property type="entry name" value="Cyclic phosphodiesterase"/>
    <property type="match status" value="1"/>
</dbReference>
<dbReference type="PATRIC" id="fig|512763.3.peg.3949"/>
<dbReference type="GO" id="GO:0016874">
    <property type="term" value="F:ligase activity"/>
    <property type="evidence" value="ECO:0007669"/>
    <property type="project" value="UniProtKB-KW"/>
</dbReference>
<protein>
    <recommendedName>
        <fullName evidence="2">RNA 2',3'-cyclic phosphodiesterase</fullName>
        <shortName evidence="2">RNA 2',3'-CPDase</shortName>
        <ecNumber evidence="2">3.1.4.58</ecNumber>
    </recommendedName>
</protein>
<keyword evidence="3" id="KW-0436">Ligase</keyword>
<feature type="short sequence motif" description="HXTX 2" evidence="2">
    <location>
        <begin position="126"/>
        <end position="129"/>
    </location>
</feature>
<evidence type="ECO:0000256" key="1">
    <source>
        <dbReference type="ARBA" id="ARBA00022801"/>
    </source>
</evidence>
<dbReference type="STRING" id="512763.DC20_17960"/>
<dbReference type="InterPro" id="IPR004175">
    <property type="entry name" value="RNA_CPDase"/>
</dbReference>
<feature type="active site" description="Proton acceptor" evidence="2">
    <location>
        <position position="126"/>
    </location>
</feature>
<dbReference type="Pfam" id="PF13563">
    <property type="entry name" value="2_5_RNA_ligase2"/>
    <property type="match status" value="1"/>
</dbReference>
<dbReference type="NCBIfam" id="TIGR02258">
    <property type="entry name" value="2_5_ligase"/>
    <property type="match status" value="1"/>
</dbReference>
<feature type="active site" description="Proton donor" evidence="2">
    <location>
        <position position="42"/>
    </location>
</feature>
<sequence length="182" mass="20685">MKDTNRLFIAAKLPDEVITYLVQARQAYDDPAIRAVPEQNLHLTLYFLGNVPAIEDTFIRQTLAQVAQRHSPFNLTLEQLEPGPKPRSPRLIWARFTLNETFSNLSQELTQALSSAPPKQEKFIPHVTLCRFKKEGVVPRDLPIISPPEDIVYPVSSIALWQSQLASPHPVYIVLEEYPLFG</sequence>
<keyword evidence="4" id="KW-1185">Reference proteome</keyword>
<accession>A0A0P0CA53</accession>
<dbReference type="Proteomes" id="UP000061382">
    <property type="component" value="Chromosome"/>
</dbReference>
<evidence type="ECO:0000313" key="4">
    <source>
        <dbReference type="Proteomes" id="UP000061382"/>
    </source>
</evidence>
<comment type="function">
    <text evidence="2">Hydrolyzes RNA 2',3'-cyclic phosphodiester to an RNA 2'-phosphomonoester.</text>
</comment>
<dbReference type="KEGG" id="rti:DC20_17960"/>
<dbReference type="GO" id="GO:0004113">
    <property type="term" value="F:2',3'-cyclic-nucleotide 3'-phosphodiesterase activity"/>
    <property type="evidence" value="ECO:0007669"/>
    <property type="project" value="InterPro"/>
</dbReference>
<evidence type="ECO:0000313" key="3">
    <source>
        <dbReference type="EMBL" id="ALJ00509.1"/>
    </source>
</evidence>
<dbReference type="PANTHER" id="PTHR35561">
    <property type="entry name" value="RNA 2',3'-CYCLIC PHOSPHODIESTERASE"/>
    <property type="match status" value="1"/>
</dbReference>
<dbReference type="RefSeq" id="WP_062545092.1">
    <property type="nucleotide sequence ID" value="NZ_CP012643.1"/>
</dbReference>
<dbReference type="AlphaFoldDB" id="A0A0P0CA53"/>
<comment type="similarity">
    <text evidence="2">Belongs to the 2H phosphoesterase superfamily. ThpR family.</text>
</comment>
<reference evidence="3 4" key="1">
    <citation type="submission" date="2015-08" db="EMBL/GenBank/DDBJ databases">
        <title>Complete genome sequence of Rufibacter tibetensis strain 1351t, a radiation-resistant bacterium from tibet plateau.</title>
        <authorList>
            <person name="Dai J."/>
        </authorList>
    </citation>
    <scope>NUCLEOTIDE SEQUENCE [LARGE SCALE GENOMIC DNA]</scope>
    <source>
        <strain evidence="3 4">1351</strain>
    </source>
</reference>
<feature type="short sequence motif" description="HXTX 1" evidence="2">
    <location>
        <begin position="42"/>
        <end position="45"/>
    </location>
</feature>
<proteinExistence type="inferred from homology"/>
<name>A0A0P0CA53_9BACT</name>
<dbReference type="InterPro" id="IPR009097">
    <property type="entry name" value="Cyclic_Pdiesterase"/>
</dbReference>